<organism evidence="3 4">
    <name type="scientific">Micromonospora kangleipakensis</name>
    <dbReference type="NCBI Taxonomy" id="1077942"/>
    <lineage>
        <taxon>Bacteria</taxon>
        <taxon>Bacillati</taxon>
        <taxon>Actinomycetota</taxon>
        <taxon>Actinomycetes</taxon>
        <taxon>Micromonosporales</taxon>
        <taxon>Micromonosporaceae</taxon>
        <taxon>Micromonospora</taxon>
    </lineage>
</organism>
<accession>A0A4Q8BHW2</accession>
<feature type="region of interest" description="Disordered" evidence="1">
    <location>
        <begin position="58"/>
        <end position="108"/>
    </location>
</feature>
<feature type="compositionally biased region" description="Gly residues" evidence="1">
    <location>
        <begin position="76"/>
        <end position="108"/>
    </location>
</feature>
<reference evidence="3 4" key="1">
    <citation type="submission" date="2019-02" db="EMBL/GenBank/DDBJ databases">
        <title>Sequencing the genomes of 1000 actinobacteria strains.</title>
        <authorList>
            <person name="Klenk H.-P."/>
        </authorList>
    </citation>
    <scope>NUCLEOTIDE SEQUENCE [LARGE SCALE GENOMIC DNA]</scope>
    <source>
        <strain evidence="3 4">DSM 45612</strain>
    </source>
</reference>
<keyword evidence="2" id="KW-1133">Transmembrane helix</keyword>
<evidence type="ECO:0000256" key="1">
    <source>
        <dbReference type="SAM" id="MobiDB-lite"/>
    </source>
</evidence>
<keyword evidence="2" id="KW-0472">Membrane</keyword>
<keyword evidence="4" id="KW-1185">Reference proteome</keyword>
<name>A0A4Q8BHW2_9ACTN</name>
<evidence type="ECO:0000313" key="4">
    <source>
        <dbReference type="Proteomes" id="UP000294114"/>
    </source>
</evidence>
<dbReference type="AlphaFoldDB" id="A0A4Q8BHW2"/>
<gene>
    <name evidence="3" type="ORF">EV384_6150</name>
</gene>
<comment type="caution">
    <text evidence="3">The sequence shown here is derived from an EMBL/GenBank/DDBJ whole genome shotgun (WGS) entry which is preliminary data.</text>
</comment>
<feature type="transmembrane region" description="Helical" evidence="2">
    <location>
        <begin position="27"/>
        <end position="48"/>
    </location>
</feature>
<proteinExistence type="predicted"/>
<dbReference type="Proteomes" id="UP000294114">
    <property type="component" value="Unassembled WGS sequence"/>
</dbReference>
<keyword evidence="2" id="KW-0812">Transmembrane</keyword>
<evidence type="ECO:0000256" key="2">
    <source>
        <dbReference type="SAM" id="Phobius"/>
    </source>
</evidence>
<evidence type="ECO:0000313" key="3">
    <source>
        <dbReference type="EMBL" id="RZU77428.1"/>
    </source>
</evidence>
<sequence length="108" mass="10233">MAAVGVALLAAAVAVMARGGRGVLDPLRLPLLGVVVGGLLVLLGVGLIRDARRFPPGYREHQGDGAYLPYLPAPDGGAGGQQSPADGGGGGDWGGGGGGDCGGSGGGS</sequence>
<dbReference type="EMBL" id="SHLD01000001">
    <property type="protein sequence ID" value="RZU77428.1"/>
    <property type="molecule type" value="Genomic_DNA"/>
</dbReference>
<protein>
    <submittedName>
        <fullName evidence="3">Uncharacterized protein</fullName>
    </submittedName>
</protein>